<dbReference type="InterPro" id="IPR006675">
    <property type="entry name" value="HDIG_dom"/>
</dbReference>
<evidence type="ECO:0000259" key="9">
    <source>
        <dbReference type="PROSITE" id="PS50110"/>
    </source>
</evidence>
<dbReference type="FunFam" id="3.40.50.2300:FF:000001">
    <property type="entry name" value="DNA-binding response regulator PhoB"/>
    <property type="match status" value="1"/>
</dbReference>
<keyword evidence="7" id="KW-0804">Transcription</keyword>
<dbReference type="Proteomes" id="UP000886069">
    <property type="component" value="Unassembled WGS sequence"/>
</dbReference>
<protein>
    <submittedName>
        <fullName evidence="12">Response regulator</fullName>
    </submittedName>
</protein>
<dbReference type="InterPro" id="IPR003018">
    <property type="entry name" value="GAF"/>
</dbReference>
<reference evidence="12" key="1">
    <citation type="journal article" date="2020" name="mSystems">
        <title>Genome- and Community-Level Interaction Insights into Carbon Utilization and Element Cycling Functions of Hydrothermarchaeota in Hydrothermal Sediment.</title>
        <authorList>
            <person name="Zhou Z."/>
            <person name="Liu Y."/>
            <person name="Xu W."/>
            <person name="Pan J."/>
            <person name="Luo Z.H."/>
            <person name="Li M."/>
        </authorList>
    </citation>
    <scope>NUCLEOTIDE SEQUENCE [LARGE SCALE GENOMIC DNA]</scope>
    <source>
        <strain evidence="12">SpSt-1233</strain>
    </source>
</reference>
<dbReference type="PROSITE" id="PS50110">
    <property type="entry name" value="RESPONSE_REGULATORY"/>
    <property type="match status" value="1"/>
</dbReference>
<dbReference type="SUPFAM" id="SSF109604">
    <property type="entry name" value="HD-domain/PDEase-like"/>
    <property type="match status" value="1"/>
</dbReference>
<feature type="domain" description="HD" evidence="10">
    <location>
        <begin position="345"/>
        <end position="467"/>
    </location>
</feature>
<dbReference type="PANTHER" id="PTHR45228:SF4">
    <property type="entry name" value="LIPOPROTEIN"/>
    <property type="match status" value="1"/>
</dbReference>
<dbReference type="SUPFAM" id="SSF55781">
    <property type="entry name" value="GAF domain-like"/>
    <property type="match status" value="1"/>
</dbReference>
<dbReference type="InterPro" id="IPR001789">
    <property type="entry name" value="Sig_transdc_resp-reg_receiver"/>
</dbReference>
<keyword evidence="3" id="KW-0418">Kinase</keyword>
<evidence type="ECO:0000256" key="3">
    <source>
        <dbReference type="ARBA" id="ARBA00022777"/>
    </source>
</evidence>
<gene>
    <name evidence="12" type="ORF">ENO08_05580</name>
</gene>
<feature type="domain" description="HD-GYP" evidence="11">
    <location>
        <begin position="323"/>
        <end position="515"/>
    </location>
</feature>
<dbReference type="Pfam" id="PF00072">
    <property type="entry name" value="Response_reg"/>
    <property type="match status" value="1"/>
</dbReference>
<comment type="caution">
    <text evidence="12">The sequence shown here is derived from an EMBL/GenBank/DDBJ whole genome shotgun (WGS) entry which is preliminary data.</text>
</comment>
<feature type="modified residue" description="4-aspartylphosphate" evidence="8">
    <location>
        <position position="53"/>
    </location>
</feature>
<dbReference type="Gene3D" id="3.30.450.40">
    <property type="match status" value="1"/>
</dbReference>
<evidence type="ECO:0000256" key="1">
    <source>
        <dbReference type="ARBA" id="ARBA00022553"/>
    </source>
</evidence>
<keyword evidence="2" id="KW-0808">Transferase</keyword>
<dbReference type="Gene3D" id="3.40.50.2300">
    <property type="match status" value="1"/>
</dbReference>
<evidence type="ECO:0000313" key="12">
    <source>
        <dbReference type="EMBL" id="HER43911.1"/>
    </source>
</evidence>
<keyword evidence="1 8" id="KW-0597">Phosphoprotein</keyword>
<dbReference type="NCBIfam" id="TIGR00277">
    <property type="entry name" value="HDIG"/>
    <property type="match status" value="1"/>
</dbReference>
<evidence type="ECO:0000259" key="11">
    <source>
        <dbReference type="PROSITE" id="PS51832"/>
    </source>
</evidence>
<feature type="domain" description="Response regulatory" evidence="9">
    <location>
        <begin position="4"/>
        <end position="120"/>
    </location>
</feature>
<evidence type="ECO:0000256" key="5">
    <source>
        <dbReference type="ARBA" id="ARBA00023015"/>
    </source>
</evidence>
<evidence type="ECO:0000256" key="4">
    <source>
        <dbReference type="ARBA" id="ARBA00023012"/>
    </source>
</evidence>
<dbReference type="InterPro" id="IPR006674">
    <property type="entry name" value="HD_domain"/>
</dbReference>
<dbReference type="PANTHER" id="PTHR45228">
    <property type="entry name" value="CYCLIC DI-GMP PHOSPHODIESTERASE TM_0186-RELATED"/>
    <property type="match status" value="1"/>
</dbReference>
<dbReference type="InterPro" id="IPR003607">
    <property type="entry name" value="HD/PDEase_dom"/>
</dbReference>
<dbReference type="SMART" id="SM00471">
    <property type="entry name" value="HDc"/>
    <property type="match status" value="1"/>
</dbReference>
<name>A0A7V2AVD9_UNCEI</name>
<dbReference type="Gene3D" id="1.10.3210.10">
    <property type="entry name" value="Hypothetical protein af1432"/>
    <property type="match status" value="1"/>
</dbReference>
<dbReference type="GO" id="GO:0003677">
    <property type="term" value="F:DNA binding"/>
    <property type="evidence" value="ECO:0007669"/>
    <property type="project" value="UniProtKB-KW"/>
</dbReference>
<dbReference type="Pfam" id="PF13492">
    <property type="entry name" value="GAF_3"/>
    <property type="match status" value="1"/>
</dbReference>
<dbReference type="InterPro" id="IPR029016">
    <property type="entry name" value="GAF-like_dom_sf"/>
</dbReference>
<proteinExistence type="predicted"/>
<dbReference type="PROSITE" id="PS51831">
    <property type="entry name" value="HD"/>
    <property type="match status" value="1"/>
</dbReference>
<evidence type="ECO:0000256" key="8">
    <source>
        <dbReference type="PROSITE-ProRule" id="PRU00169"/>
    </source>
</evidence>
<dbReference type="SMART" id="SM00448">
    <property type="entry name" value="REC"/>
    <property type="match status" value="1"/>
</dbReference>
<dbReference type="EMBL" id="DSEC01000394">
    <property type="protein sequence ID" value="HER43911.1"/>
    <property type="molecule type" value="Genomic_DNA"/>
</dbReference>
<keyword evidence="4" id="KW-0902">Two-component regulatory system</keyword>
<dbReference type="InterPro" id="IPR037522">
    <property type="entry name" value="HD_GYP_dom"/>
</dbReference>
<dbReference type="GO" id="GO:0000160">
    <property type="term" value="P:phosphorelay signal transduction system"/>
    <property type="evidence" value="ECO:0007669"/>
    <property type="project" value="UniProtKB-KW"/>
</dbReference>
<dbReference type="AlphaFoldDB" id="A0A7V2AVD9"/>
<sequence length="515" mass="57709">MSRNILVVDDDPNVVEILTESLRGRGYRTEAAYSGEEAVEKYDSFQPDLVVLDILLPNKNGFEVCDEIRARDTHRDVPIIIISANSIPDSMVRVFSAGAQDYIKKPFSIKEITAKIENFLSQAHKRKDLREQNLLLEGEVLKGQEDYVRVNRSLKKKVLDMKTLFGLSQDLNKLMDPEELINILSLTVIGQLGIESVSLFYTFDESSPYISYAGGKGTQKGILSSIRLSREVGLSMELLKTQDILALSGGSLSEAAEREAQFLRNFGFDLCFPLIVKSRLTGIVFIGKKMNGQDYTSEELDLFKSICNSAATGLENARLYSELQNTYLSTIKVLVSTIEAKDTYTCGHTERVADYAKMIAEEMDLSKKDREIVSFGAALHDIGKLGVYENILNKPGALTESEWEIVRSHPEVGANIIKNMKFLEAACDLVRHHHERLDGKGYPDGLKGNEISLGARIVAVADSFDAMTSDRPYRQAYTTREAMMQLRKQKDKFDQEIVSYLEVLVKKGKILKGID</sequence>
<dbReference type="InterPro" id="IPR052020">
    <property type="entry name" value="Cyclic_di-GMP/3'3'-cGAMP_PDE"/>
</dbReference>
<dbReference type="GO" id="GO:0016301">
    <property type="term" value="F:kinase activity"/>
    <property type="evidence" value="ECO:0007669"/>
    <property type="project" value="UniProtKB-KW"/>
</dbReference>
<keyword evidence="6" id="KW-0238">DNA-binding</keyword>
<dbReference type="InterPro" id="IPR011006">
    <property type="entry name" value="CheY-like_superfamily"/>
</dbReference>
<keyword evidence="5" id="KW-0805">Transcription regulation</keyword>
<evidence type="ECO:0000256" key="7">
    <source>
        <dbReference type="ARBA" id="ARBA00023163"/>
    </source>
</evidence>
<dbReference type="CDD" id="cd00077">
    <property type="entry name" value="HDc"/>
    <property type="match status" value="1"/>
</dbReference>
<dbReference type="Pfam" id="PF13487">
    <property type="entry name" value="HD_5"/>
    <property type="match status" value="1"/>
</dbReference>
<dbReference type="PROSITE" id="PS51832">
    <property type="entry name" value="HD_GYP"/>
    <property type="match status" value="1"/>
</dbReference>
<accession>A0A7V2AVD9</accession>
<organism evidence="12">
    <name type="scientific">Eiseniibacteriota bacterium</name>
    <dbReference type="NCBI Taxonomy" id="2212470"/>
    <lineage>
        <taxon>Bacteria</taxon>
        <taxon>Candidatus Eiseniibacteriota</taxon>
    </lineage>
</organism>
<evidence type="ECO:0000256" key="6">
    <source>
        <dbReference type="ARBA" id="ARBA00023125"/>
    </source>
</evidence>
<dbReference type="SMART" id="SM00065">
    <property type="entry name" value="GAF"/>
    <property type="match status" value="1"/>
</dbReference>
<evidence type="ECO:0000256" key="2">
    <source>
        <dbReference type="ARBA" id="ARBA00022679"/>
    </source>
</evidence>
<evidence type="ECO:0000259" key="10">
    <source>
        <dbReference type="PROSITE" id="PS51831"/>
    </source>
</evidence>
<dbReference type="SUPFAM" id="SSF52172">
    <property type="entry name" value="CheY-like"/>
    <property type="match status" value="1"/>
</dbReference>
<dbReference type="CDD" id="cd17574">
    <property type="entry name" value="REC_OmpR"/>
    <property type="match status" value="1"/>
</dbReference>